<proteinExistence type="predicted"/>
<reference evidence="1 2" key="1">
    <citation type="submission" date="2018-11" db="EMBL/GenBank/DDBJ databases">
        <authorList>
            <consortium name="Pathogen Informatics"/>
        </authorList>
    </citation>
    <scope>NUCLEOTIDE SEQUENCE [LARGE SCALE GENOMIC DNA]</scope>
</reference>
<sequence>MQPLYSVSPDKYSEKNLINSVRDIFSDCFPTTVPGAAGEAAEELVTWAKFETLRLTPKSVHNETLVLLLGTNRGMSIWSFAHNGVASLLYARISPFIISAKLLPEPSNCLVDYFDEARPLIATSQEQAHCKWVIHFASLATGATEVCYATNSCVSSLEANQRFVLVCRVDSITVLSAHTLLELFTVGSK</sequence>
<gene>
    <name evidence="1" type="ORF">DILT_LOCUS9317</name>
</gene>
<dbReference type="GO" id="GO:0006914">
    <property type="term" value="P:autophagy"/>
    <property type="evidence" value="ECO:0007669"/>
    <property type="project" value="InterPro"/>
</dbReference>
<dbReference type="OrthoDB" id="25778at2759"/>
<dbReference type="Proteomes" id="UP000281553">
    <property type="component" value="Unassembled WGS sequence"/>
</dbReference>
<dbReference type="PANTHER" id="PTHR13268">
    <property type="entry name" value="BREAST CARCINOMA AMPLIFIED SEQUENCE 3"/>
    <property type="match status" value="1"/>
</dbReference>
<dbReference type="EMBL" id="UYRU01056527">
    <property type="protein sequence ID" value="VDN13486.1"/>
    <property type="molecule type" value="Genomic_DNA"/>
</dbReference>
<evidence type="ECO:0000313" key="1">
    <source>
        <dbReference type="EMBL" id="VDN13486.1"/>
    </source>
</evidence>
<dbReference type="GO" id="GO:0005737">
    <property type="term" value="C:cytoplasm"/>
    <property type="evidence" value="ECO:0007669"/>
    <property type="project" value="TreeGrafter"/>
</dbReference>
<protein>
    <submittedName>
        <fullName evidence="1">Uncharacterized protein</fullName>
    </submittedName>
</protein>
<keyword evidence="2" id="KW-1185">Reference proteome</keyword>
<dbReference type="PANTHER" id="PTHR13268:SF0">
    <property type="entry name" value="BCAS3 MICROTUBULE ASSOCIATED CELL MIGRATION FACTOR"/>
    <property type="match status" value="1"/>
</dbReference>
<dbReference type="AlphaFoldDB" id="A0A3P7P5X6"/>
<accession>A0A3P7P5X6</accession>
<dbReference type="InterPro" id="IPR045142">
    <property type="entry name" value="BCAS3-like"/>
</dbReference>
<evidence type="ECO:0000313" key="2">
    <source>
        <dbReference type="Proteomes" id="UP000281553"/>
    </source>
</evidence>
<name>A0A3P7P5X6_DIBLA</name>
<dbReference type="GO" id="GO:0042594">
    <property type="term" value="P:response to starvation"/>
    <property type="evidence" value="ECO:0007669"/>
    <property type="project" value="TreeGrafter"/>
</dbReference>
<organism evidence="1 2">
    <name type="scientific">Dibothriocephalus latus</name>
    <name type="common">Fish tapeworm</name>
    <name type="synonym">Diphyllobothrium latum</name>
    <dbReference type="NCBI Taxonomy" id="60516"/>
    <lineage>
        <taxon>Eukaryota</taxon>
        <taxon>Metazoa</taxon>
        <taxon>Spiralia</taxon>
        <taxon>Lophotrochozoa</taxon>
        <taxon>Platyhelminthes</taxon>
        <taxon>Cestoda</taxon>
        <taxon>Eucestoda</taxon>
        <taxon>Diphyllobothriidea</taxon>
        <taxon>Diphyllobothriidae</taxon>
        <taxon>Dibothriocephalus</taxon>
    </lineage>
</organism>